<dbReference type="Pfam" id="PF00106">
    <property type="entry name" value="adh_short"/>
    <property type="match status" value="1"/>
</dbReference>
<dbReference type="PANTHER" id="PTHR43976">
    <property type="entry name" value="SHORT CHAIN DEHYDROGENASE"/>
    <property type="match status" value="1"/>
</dbReference>
<comment type="similarity">
    <text evidence="1">Belongs to the short-chain dehydrogenases/reductases (SDR) family.</text>
</comment>
<proteinExistence type="inferred from homology"/>
<sequence length="293" mass="31476">MSDTKANIVITGSSSGFGQKSVKDFADKGYRVFATMRGPEGKNAAVKAELEAYSDSIHVVDMDVTSDESVETAIAGVLAKVDKIDILLNNAGVMYLGITEAFSIAQAREQMETNYYGAMRTIQAVLPAMREAESGLIINTSSMVGQISAPYFSTYAATKHALEGYLQGLRYEVAPFGIDIAIVQPGPFPTGLTAAGQQPRRTDILVSYGELARIPAAMFEEFGKFMQSDQAPDPQMVVDAYLALADMPAGKRPTRTAVGMVWGVDEINAAKQPIQDRVLKEMQLDKVLGGADA</sequence>
<protein>
    <recommendedName>
        <fullName evidence="4">Short-chain dehydrogenase/reductase</fullName>
    </recommendedName>
</protein>
<evidence type="ECO:0000256" key="1">
    <source>
        <dbReference type="RuleBase" id="RU000363"/>
    </source>
</evidence>
<dbReference type="STRING" id="404433.BTW07_05925"/>
<comment type="caution">
    <text evidence="2">The sequence shown here is derived from an EMBL/GenBank/DDBJ whole genome shotgun (WGS) entry which is preliminary data.</text>
</comment>
<evidence type="ECO:0000313" key="3">
    <source>
        <dbReference type="Proteomes" id="UP000186878"/>
    </source>
</evidence>
<dbReference type="SUPFAM" id="SSF51735">
    <property type="entry name" value="NAD(P)-binding Rossmann-fold domains"/>
    <property type="match status" value="1"/>
</dbReference>
<dbReference type="OrthoDB" id="9775296at2"/>
<reference evidence="2 3" key="1">
    <citation type="submission" date="2016-12" db="EMBL/GenBank/DDBJ databases">
        <title>Draft genome sequences of strains Salinicola socius SMB35, Salinicola sp. MH3R3-1 and Chromohalobacter sp. SMB17 from the Verkhnekamsk potash mining region of Russia.</title>
        <authorList>
            <person name="Mavrodi D.V."/>
            <person name="Olsson B.E."/>
            <person name="Korsakova E.S."/>
            <person name="Pyankova A."/>
            <person name="Mavrodi O.V."/>
            <person name="Plotnikova E.G."/>
        </authorList>
    </citation>
    <scope>NUCLEOTIDE SEQUENCE [LARGE SCALE GENOMIC DNA]</scope>
    <source>
        <strain evidence="2 3">SMB35</strain>
    </source>
</reference>
<evidence type="ECO:0008006" key="4">
    <source>
        <dbReference type="Google" id="ProtNLM"/>
    </source>
</evidence>
<organism evidence="2 3">
    <name type="scientific">Salinicola socius</name>
    <dbReference type="NCBI Taxonomy" id="404433"/>
    <lineage>
        <taxon>Bacteria</taxon>
        <taxon>Pseudomonadati</taxon>
        <taxon>Pseudomonadota</taxon>
        <taxon>Gammaproteobacteria</taxon>
        <taxon>Oceanospirillales</taxon>
        <taxon>Halomonadaceae</taxon>
        <taxon>Salinicola</taxon>
    </lineage>
</organism>
<name>A0A1Q8SUS4_9GAMM</name>
<dbReference type="PANTHER" id="PTHR43976:SF9">
    <property type="entry name" value="OXIDOREDUCTASE"/>
    <property type="match status" value="1"/>
</dbReference>
<accession>A0A1Q8SUS4</accession>
<dbReference type="EMBL" id="MSDO01000005">
    <property type="protein sequence ID" value="OLO05148.1"/>
    <property type="molecule type" value="Genomic_DNA"/>
</dbReference>
<gene>
    <name evidence="2" type="ORF">BTW07_05925</name>
</gene>
<dbReference type="InterPro" id="IPR036291">
    <property type="entry name" value="NAD(P)-bd_dom_sf"/>
</dbReference>
<dbReference type="PRINTS" id="PR00081">
    <property type="entry name" value="GDHRDH"/>
</dbReference>
<keyword evidence="3" id="KW-1185">Reference proteome</keyword>
<dbReference type="PROSITE" id="PS00061">
    <property type="entry name" value="ADH_SHORT"/>
    <property type="match status" value="1"/>
</dbReference>
<dbReference type="InterPro" id="IPR051911">
    <property type="entry name" value="SDR_oxidoreductase"/>
</dbReference>
<dbReference type="CDD" id="cd05374">
    <property type="entry name" value="17beta-HSD-like_SDR_c"/>
    <property type="match status" value="1"/>
</dbReference>
<dbReference type="InterPro" id="IPR020904">
    <property type="entry name" value="Sc_DH/Rdtase_CS"/>
</dbReference>
<dbReference type="PRINTS" id="PR00080">
    <property type="entry name" value="SDRFAMILY"/>
</dbReference>
<evidence type="ECO:0000313" key="2">
    <source>
        <dbReference type="EMBL" id="OLO05148.1"/>
    </source>
</evidence>
<dbReference type="Gene3D" id="3.40.50.720">
    <property type="entry name" value="NAD(P)-binding Rossmann-like Domain"/>
    <property type="match status" value="1"/>
</dbReference>
<dbReference type="Proteomes" id="UP000186878">
    <property type="component" value="Unassembled WGS sequence"/>
</dbReference>
<dbReference type="RefSeq" id="WP_075569245.1">
    <property type="nucleotide sequence ID" value="NZ_MSDO01000005.1"/>
</dbReference>
<dbReference type="InterPro" id="IPR002347">
    <property type="entry name" value="SDR_fam"/>
</dbReference>
<dbReference type="AlphaFoldDB" id="A0A1Q8SUS4"/>